<dbReference type="SUPFAM" id="SSF110849">
    <property type="entry name" value="ParB/Sulfiredoxin"/>
    <property type="match status" value="1"/>
</dbReference>
<dbReference type="PANTHER" id="PTHR33375:SF1">
    <property type="entry name" value="CHROMOSOME-PARTITIONING PROTEIN PARB-RELATED"/>
    <property type="match status" value="1"/>
</dbReference>
<evidence type="ECO:0000256" key="1">
    <source>
        <dbReference type="ARBA" id="ARBA00006295"/>
    </source>
</evidence>
<evidence type="ECO:0000256" key="3">
    <source>
        <dbReference type="ARBA" id="ARBA00023125"/>
    </source>
</evidence>
<dbReference type="InterPro" id="IPR004437">
    <property type="entry name" value="ParB/RepB/Spo0J"/>
</dbReference>
<proteinExistence type="inferred from homology"/>
<dbReference type="FunFam" id="3.90.1530.30:FF:000001">
    <property type="entry name" value="Chromosome partitioning protein ParB"/>
    <property type="match status" value="1"/>
</dbReference>
<keyword evidence="2" id="KW-0159">Chromosome partition</keyword>
<evidence type="ECO:0000313" key="5">
    <source>
        <dbReference type="EMBL" id="MBC8361366.1"/>
    </source>
</evidence>
<dbReference type="InterPro" id="IPR050336">
    <property type="entry name" value="Chromosome_partition/occlusion"/>
</dbReference>
<evidence type="ECO:0000313" key="6">
    <source>
        <dbReference type="Proteomes" id="UP000603434"/>
    </source>
</evidence>
<comment type="caution">
    <text evidence="5">The sequence shown here is derived from an EMBL/GenBank/DDBJ whole genome shotgun (WGS) entry which is preliminary data.</text>
</comment>
<keyword evidence="3" id="KW-0238">DNA-binding</keyword>
<dbReference type="Gene3D" id="3.90.1530.30">
    <property type="match status" value="1"/>
</dbReference>
<dbReference type="SUPFAM" id="SSF109709">
    <property type="entry name" value="KorB DNA-binding domain-like"/>
    <property type="match status" value="1"/>
</dbReference>
<organism evidence="5 6">
    <name type="scientific">Candidatus Desulfatibia profunda</name>
    <dbReference type="NCBI Taxonomy" id="2841695"/>
    <lineage>
        <taxon>Bacteria</taxon>
        <taxon>Pseudomonadati</taxon>
        <taxon>Thermodesulfobacteriota</taxon>
        <taxon>Desulfobacteria</taxon>
        <taxon>Desulfobacterales</taxon>
        <taxon>Desulfobacterales incertae sedis</taxon>
        <taxon>Candidatus Desulfatibia</taxon>
    </lineage>
</organism>
<feature type="domain" description="ParB-like N-terminal" evidence="4">
    <location>
        <begin position="44"/>
        <end position="133"/>
    </location>
</feature>
<dbReference type="NCBIfam" id="TIGR00180">
    <property type="entry name" value="parB_part"/>
    <property type="match status" value="1"/>
</dbReference>
<protein>
    <submittedName>
        <fullName evidence="5">ParB/RepB/Spo0J family partition protein</fullName>
    </submittedName>
</protein>
<dbReference type="Pfam" id="PF02195">
    <property type="entry name" value="ParB_N"/>
    <property type="match status" value="1"/>
</dbReference>
<evidence type="ECO:0000256" key="2">
    <source>
        <dbReference type="ARBA" id="ARBA00022829"/>
    </source>
</evidence>
<dbReference type="InterPro" id="IPR041468">
    <property type="entry name" value="HTH_ParB/Spo0J"/>
</dbReference>
<dbReference type="GO" id="GO:0007059">
    <property type="term" value="P:chromosome segregation"/>
    <property type="evidence" value="ECO:0007669"/>
    <property type="project" value="UniProtKB-KW"/>
</dbReference>
<comment type="similarity">
    <text evidence="1">Belongs to the ParB family.</text>
</comment>
<dbReference type="InterPro" id="IPR003115">
    <property type="entry name" value="ParB_N"/>
</dbReference>
<dbReference type="Gene3D" id="1.10.10.2830">
    <property type="match status" value="1"/>
</dbReference>
<dbReference type="GO" id="GO:0005694">
    <property type="term" value="C:chromosome"/>
    <property type="evidence" value="ECO:0007669"/>
    <property type="project" value="TreeGrafter"/>
</dbReference>
<reference evidence="5 6" key="1">
    <citation type="submission" date="2020-08" db="EMBL/GenBank/DDBJ databases">
        <title>Bridging the membrane lipid divide: bacteria of the FCB group superphylum have the potential to synthesize archaeal ether lipids.</title>
        <authorList>
            <person name="Villanueva L."/>
            <person name="Von Meijenfeldt F.A.B."/>
            <person name="Westbye A.B."/>
            <person name="Yadav S."/>
            <person name="Hopmans E.C."/>
            <person name="Dutilh B.E."/>
            <person name="Sinninghe Damste J.S."/>
        </authorList>
    </citation>
    <scope>NUCLEOTIDE SEQUENCE [LARGE SCALE GENOMIC DNA]</scope>
    <source>
        <strain evidence="5">NIOZ-UU30</strain>
    </source>
</reference>
<sequence length="300" mass="34092">MKKEKNTKQADSGSKTTRKRALGRGLDALIPDIEAIENRSKEYFQCDIELIHPNRYQPRLRFPEEELEELARSIKEQGIIQPLIVRKDHNGYELVTGERRLRAAKKAGLSQVPVLVKSLADTEMLLMSIVENVQRQDLNPLEEAEAYYQLITEFDLTQDQAAERIGKSRSAIANFLRLRQLPEPIKASLADGTLTMGHARALLGAETSAQQNAAWRAIVSKGLSVRETEHLVNRLKSERKKPHKPATDSEQRYFLSLAEELSRRFGTQVKIKKHGRKGTVEIKFFSDDDLDRILGLLKKA</sequence>
<dbReference type="InterPro" id="IPR036086">
    <property type="entry name" value="ParB/Sulfiredoxin_sf"/>
</dbReference>
<dbReference type="Pfam" id="PF23552">
    <property type="entry name" value="ParB_C"/>
    <property type="match status" value="1"/>
</dbReference>
<dbReference type="Pfam" id="PF17762">
    <property type="entry name" value="HTH_ParB"/>
    <property type="match status" value="1"/>
</dbReference>
<dbReference type="GO" id="GO:0003677">
    <property type="term" value="F:DNA binding"/>
    <property type="evidence" value="ECO:0007669"/>
    <property type="project" value="UniProtKB-KW"/>
</dbReference>
<dbReference type="CDD" id="cd16393">
    <property type="entry name" value="SPO0J_N"/>
    <property type="match status" value="1"/>
</dbReference>
<dbReference type="SMART" id="SM00470">
    <property type="entry name" value="ParB"/>
    <property type="match status" value="1"/>
</dbReference>
<dbReference type="EMBL" id="JACNJH010000131">
    <property type="protein sequence ID" value="MBC8361366.1"/>
    <property type="molecule type" value="Genomic_DNA"/>
</dbReference>
<gene>
    <name evidence="5" type="ORF">H8E23_08215</name>
</gene>
<accession>A0A8J6NWB5</accession>
<dbReference type="PANTHER" id="PTHR33375">
    <property type="entry name" value="CHROMOSOME-PARTITIONING PROTEIN PARB-RELATED"/>
    <property type="match status" value="1"/>
</dbReference>
<dbReference type="InterPro" id="IPR057240">
    <property type="entry name" value="ParB_dimer_C"/>
</dbReference>
<dbReference type="GO" id="GO:0045881">
    <property type="term" value="P:positive regulation of sporulation resulting in formation of a cellular spore"/>
    <property type="evidence" value="ECO:0007669"/>
    <property type="project" value="TreeGrafter"/>
</dbReference>
<name>A0A8J6NWB5_9BACT</name>
<dbReference type="FunFam" id="1.10.10.2830:FF:000001">
    <property type="entry name" value="Chromosome partitioning protein ParB"/>
    <property type="match status" value="1"/>
</dbReference>
<dbReference type="Proteomes" id="UP000603434">
    <property type="component" value="Unassembled WGS sequence"/>
</dbReference>
<evidence type="ECO:0000259" key="4">
    <source>
        <dbReference type="SMART" id="SM00470"/>
    </source>
</evidence>
<dbReference type="AlphaFoldDB" id="A0A8J6NWB5"/>